<dbReference type="EMBL" id="FZQP02004100">
    <property type="protein sequence ID" value="VVC99370.1"/>
    <property type="molecule type" value="Genomic_DNA"/>
</dbReference>
<dbReference type="Proteomes" id="UP000324832">
    <property type="component" value="Unassembled WGS sequence"/>
</dbReference>
<name>A0A5E4QPU9_9NEOP</name>
<evidence type="ECO:0000313" key="1">
    <source>
        <dbReference type="EMBL" id="VVC99370.1"/>
    </source>
</evidence>
<gene>
    <name evidence="1" type="ORF">LSINAPIS_LOCUS10260</name>
</gene>
<sequence length="60" mass="6806">MDNHIIYIKQEDTEQVIAGWTADGQLDMMPQVQSDCNVSVNQLCTKQLRVNLLKDISSII</sequence>
<accession>A0A5E4QPU9</accession>
<protein>
    <submittedName>
        <fullName evidence="1">Uncharacterized protein</fullName>
    </submittedName>
</protein>
<dbReference type="AlphaFoldDB" id="A0A5E4QPU9"/>
<organism evidence="1 2">
    <name type="scientific">Leptidea sinapis</name>
    <dbReference type="NCBI Taxonomy" id="189913"/>
    <lineage>
        <taxon>Eukaryota</taxon>
        <taxon>Metazoa</taxon>
        <taxon>Ecdysozoa</taxon>
        <taxon>Arthropoda</taxon>
        <taxon>Hexapoda</taxon>
        <taxon>Insecta</taxon>
        <taxon>Pterygota</taxon>
        <taxon>Neoptera</taxon>
        <taxon>Endopterygota</taxon>
        <taxon>Lepidoptera</taxon>
        <taxon>Glossata</taxon>
        <taxon>Ditrysia</taxon>
        <taxon>Papilionoidea</taxon>
        <taxon>Pieridae</taxon>
        <taxon>Dismorphiinae</taxon>
        <taxon>Leptidea</taxon>
    </lineage>
</organism>
<keyword evidence="2" id="KW-1185">Reference proteome</keyword>
<reference evidence="1 2" key="1">
    <citation type="submission" date="2017-07" db="EMBL/GenBank/DDBJ databases">
        <authorList>
            <person name="Talla V."/>
            <person name="Backstrom N."/>
        </authorList>
    </citation>
    <scope>NUCLEOTIDE SEQUENCE [LARGE SCALE GENOMIC DNA]</scope>
</reference>
<proteinExistence type="predicted"/>
<evidence type="ECO:0000313" key="2">
    <source>
        <dbReference type="Proteomes" id="UP000324832"/>
    </source>
</evidence>